<dbReference type="AlphaFoldDB" id="A0A0S7XPW5"/>
<accession>A0A0S7XPW5</accession>
<comment type="caution">
    <text evidence="1">The sequence shown here is derived from an EMBL/GenBank/DDBJ whole genome shotgun (WGS) entry which is preliminary data.</text>
</comment>
<sequence>MPVTLGDQVRMRKRHPCGGDVWEVIRTGMDIRLKCLTCGRSVLLPRSQFERGLKEFVKRTTGLA</sequence>
<evidence type="ECO:0000313" key="1">
    <source>
        <dbReference type="EMBL" id="KPJ64545.1"/>
    </source>
</evidence>
<dbReference type="Proteomes" id="UP000052020">
    <property type="component" value="Unassembled WGS sequence"/>
</dbReference>
<dbReference type="PIRSF" id="PIRSF037263">
    <property type="entry name" value="DUF951_bac"/>
    <property type="match status" value="1"/>
</dbReference>
<dbReference type="Pfam" id="PF06107">
    <property type="entry name" value="DUF951"/>
    <property type="match status" value="1"/>
</dbReference>
<dbReference type="InterPro" id="IPR009296">
    <property type="entry name" value="DUF951"/>
</dbReference>
<reference evidence="1 2" key="1">
    <citation type="journal article" date="2015" name="Microbiome">
        <title>Genomic resolution of linkages in carbon, nitrogen, and sulfur cycling among widespread estuary sediment bacteria.</title>
        <authorList>
            <person name="Baker B.J."/>
            <person name="Lazar C.S."/>
            <person name="Teske A.P."/>
            <person name="Dick G.J."/>
        </authorList>
    </citation>
    <scope>NUCLEOTIDE SEQUENCE [LARGE SCALE GENOMIC DNA]</scope>
    <source>
        <strain evidence="1">DG_56</strain>
    </source>
</reference>
<dbReference type="PANTHER" id="PTHR38455:SF1">
    <property type="entry name" value="DUF951 DOMAIN-CONTAINING PROTEIN"/>
    <property type="match status" value="1"/>
</dbReference>
<evidence type="ECO:0008006" key="3">
    <source>
        <dbReference type="Google" id="ProtNLM"/>
    </source>
</evidence>
<gene>
    <name evidence="1" type="ORF">AMK68_01420</name>
</gene>
<organism evidence="1 2">
    <name type="scientific">candidate division KD3-62 bacterium DG_56</name>
    <dbReference type="NCBI Taxonomy" id="1704032"/>
    <lineage>
        <taxon>Bacteria</taxon>
        <taxon>candidate division KD3-62</taxon>
    </lineage>
</organism>
<dbReference type="PANTHER" id="PTHR38455">
    <property type="entry name" value="HYPOTHETICAL CYTOSOLIC PROTEIN"/>
    <property type="match status" value="1"/>
</dbReference>
<name>A0A0S7XPW5_9BACT</name>
<protein>
    <recommendedName>
        <fullName evidence="3">DUF951 domain-containing protein</fullName>
    </recommendedName>
</protein>
<proteinExistence type="predicted"/>
<dbReference type="EMBL" id="LIZY01000022">
    <property type="protein sequence ID" value="KPJ64545.1"/>
    <property type="molecule type" value="Genomic_DNA"/>
</dbReference>
<evidence type="ECO:0000313" key="2">
    <source>
        <dbReference type="Proteomes" id="UP000052020"/>
    </source>
</evidence>